<feature type="domain" description="MHD2" evidence="3">
    <location>
        <begin position="1072"/>
        <end position="1182"/>
    </location>
</feature>
<dbReference type="PANTHER" id="PTHR31280">
    <property type="entry name" value="PROTEIN UNC-13 HOMOLOG"/>
    <property type="match status" value="1"/>
</dbReference>
<sequence>MPPGALSLDDVDLDQVSIDFVLNCVKKGEMLDLSEAIRVQYDSFDYPSMDTVGPVQDFFLTTTPESSGHAPSRAPPPLPSGPRPSLTSLSPSPMTRSLSSLPVETKLSPPNGTNLSKSQSIHSANHQELTVDDIEDFEDDEVEEEVNSLLMPRWNRNDATDLSLGFPSFATGMSDDDLRETAYEILVASAGAAGGLIVPSKEKKKEKKSRLLRKLARSRSDNIVEQRAPGLVGLLETMRIQLEYMLNVFERTAHLRPEILNFRLRCSLLCFICHYDLYCKTLYIQSTSFADSGLFIFTWAMRAAGDRGSSIRHGKLRFQRRSGRRGKMEKDALSCCKMYCNFLLKIFISEAMDIRTRQGLLNALVGKVGKRMDTLLVPLELLCCVSRTEFSDKKAFLRWQKRQLNMLEEGLINHPVVGFGESGRKANDLRILLRKIEESESLPSGGEIQRTECIRSLRDITTALVERPARGDLTGDVCHWADGYHLNVLIYEKMLLSVFDILDEGKLTEEVEEILELLKSTWRILGITETIHDTCYSWVLFRQFLAHKQFVITGEQRMLQVAIQQLRRIPAKEQRGPQERLHLKSLRSKIKTDEGTRDFTFLQSFLLPIQKWTDKKLGDYHLHFPEGTTLMPEILTAAVIVRRLVVEESEQVSNAVETRAETAQEHVLACLAEDSVKLLKRDATMFLPILSERHPQAPVASASIIHKLYGNKLRPFLDRVEHLTEDVVSVLPAAATLEQYIMSLISSACEEELVEDYCMEKLSPYQVESISGTLVMRWVNAQLGRISSWVQRAIQQERWEPISPQQRHGSSVVEVYRIIEETVDQFFDLKVPMRVGELNSLLRGFDNTFKEYTQHIVGKIASKEDLIPPVPILTRYKKEIGIKALVRKEIPNYQLPDERKSSQINILSTPVLCVQLNTLHYTVAQLNKLEDNIQERWMIKIHKRSIAEKSKASSSPQKTRAFDGSRKDINAAIDRICEFMGTKIVFWDMREMFIENLYRNGVSHSRLDTVIEGLDKTTRELSNLIGKIYGIQYELEECILGMRKKKKQLSESAWNGKDECCNRWTMHWDGWCNIEGCIGKLPEQELNQLCEIIVDPLRDRSVTGLLQASVNGLVRVLLDGGTSRIFFPSDAKLLEEDLETLKEFFVSGGDGLPRGTVENLVSRVRPIISLNSVETRALIEELRGMSQGSRSRVGADSETLIRILCHRSDSEASQFLKKQYKIPKSAA</sequence>
<dbReference type="Pfam" id="PF25761">
    <property type="entry name" value="TPR_PATROL1"/>
    <property type="match status" value="2"/>
</dbReference>
<feature type="compositionally biased region" description="Polar residues" evidence="1">
    <location>
        <begin position="108"/>
        <end position="128"/>
    </location>
</feature>
<dbReference type="PROSITE" id="PS51258">
    <property type="entry name" value="MHD1"/>
    <property type="match status" value="1"/>
</dbReference>
<organism evidence="4 5">
    <name type="scientific">Spirodela intermedia</name>
    <name type="common">Intermediate duckweed</name>
    <dbReference type="NCBI Taxonomy" id="51605"/>
    <lineage>
        <taxon>Eukaryota</taxon>
        <taxon>Viridiplantae</taxon>
        <taxon>Streptophyta</taxon>
        <taxon>Embryophyta</taxon>
        <taxon>Tracheophyta</taxon>
        <taxon>Spermatophyta</taxon>
        <taxon>Magnoliopsida</taxon>
        <taxon>Liliopsida</taxon>
        <taxon>Araceae</taxon>
        <taxon>Lemnoideae</taxon>
        <taxon>Spirodela</taxon>
    </lineage>
</organism>
<dbReference type="InterPro" id="IPR014770">
    <property type="entry name" value="Munc13_1"/>
</dbReference>
<keyword evidence="5" id="KW-1185">Reference proteome</keyword>
<feature type="region of interest" description="Disordered" evidence="1">
    <location>
        <begin position="59"/>
        <end position="131"/>
    </location>
</feature>
<accession>A0A7I8LB09</accession>
<evidence type="ECO:0000313" key="4">
    <source>
        <dbReference type="EMBL" id="CAA7406445.1"/>
    </source>
</evidence>
<feature type="domain" description="MHD1" evidence="2">
    <location>
        <begin position="728"/>
        <end position="870"/>
    </location>
</feature>
<proteinExistence type="predicted"/>
<dbReference type="EMBL" id="LR746276">
    <property type="protein sequence ID" value="CAA7406445.1"/>
    <property type="molecule type" value="Genomic_DNA"/>
</dbReference>
<feature type="compositionally biased region" description="Pro residues" evidence="1">
    <location>
        <begin position="73"/>
        <end position="82"/>
    </location>
</feature>
<evidence type="ECO:0000259" key="3">
    <source>
        <dbReference type="PROSITE" id="PS51259"/>
    </source>
</evidence>
<dbReference type="PANTHER" id="PTHR31280:SF2">
    <property type="entry name" value="PROTEIN UNC-13 HOMOLOG"/>
    <property type="match status" value="1"/>
</dbReference>
<evidence type="ECO:0000256" key="1">
    <source>
        <dbReference type="SAM" id="MobiDB-lite"/>
    </source>
</evidence>
<dbReference type="AlphaFoldDB" id="A0A7I8LB09"/>
<protein>
    <submittedName>
        <fullName evidence="4">Uncharacterized protein</fullName>
    </submittedName>
</protein>
<dbReference type="Proteomes" id="UP000663760">
    <property type="component" value="Chromosome 13"/>
</dbReference>
<evidence type="ECO:0000259" key="2">
    <source>
        <dbReference type="PROSITE" id="PS51258"/>
    </source>
</evidence>
<reference evidence="4" key="1">
    <citation type="submission" date="2020-02" db="EMBL/GenBank/DDBJ databases">
        <authorList>
            <person name="Scholz U."/>
            <person name="Mascher M."/>
            <person name="Fiebig A."/>
        </authorList>
    </citation>
    <scope>NUCLEOTIDE SEQUENCE</scope>
</reference>
<gene>
    <name evidence="4" type="ORF">SI8410_13017123</name>
</gene>
<evidence type="ECO:0000313" key="5">
    <source>
        <dbReference type="Proteomes" id="UP000663760"/>
    </source>
</evidence>
<dbReference type="Gene3D" id="1.10.357.50">
    <property type="match status" value="1"/>
</dbReference>
<dbReference type="InterPro" id="IPR014772">
    <property type="entry name" value="Munc13_dom-2"/>
</dbReference>
<dbReference type="PROSITE" id="PS51259">
    <property type="entry name" value="MHD2"/>
    <property type="match status" value="1"/>
</dbReference>
<name>A0A7I8LB09_SPIIN</name>
<dbReference type="InterPro" id="IPR008528">
    <property type="entry name" value="unc-13_homologue"/>
</dbReference>
<feature type="compositionally biased region" description="Low complexity" evidence="1">
    <location>
        <begin position="83"/>
        <end position="102"/>
    </location>
</feature>
<dbReference type="OrthoDB" id="2015333at2759"/>
<dbReference type="InterPro" id="IPR057984">
    <property type="entry name" value="PATROL1_C"/>
</dbReference>